<evidence type="ECO:0000313" key="2">
    <source>
        <dbReference type="Proteomes" id="UP000271626"/>
    </source>
</evidence>
<sequence>MNVVTHPEDLAPGQFLSGGEAWVAFRRGEVAPSKFGVSGTENWGAAEIRGNLVKDLAALNKVEMLPWDEWGLMTEAYHGRTGSAYDHLLDEVAAVCSTDDTTAIAALYEHPHLRVPAAMVG</sequence>
<protein>
    <submittedName>
        <fullName evidence="1">Uncharacterized protein</fullName>
    </submittedName>
</protein>
<reference evidence="1 2" key="1">
    <citation type="submission" date="2018-12" db="EMBL/GenBank/DDBJ databases">
        <authorList>
            <consortium name="Pathogen Informatics"/>
        </authorList>
    </citation>
    <scope>NUCLEOTIDE SEQUENCE [LARGE SCALE GENOMIC DNA]</scope>
    <source>
        <strain evidence="1 2">NCTC10741</strain>
    </source>
</reference>
<name>A0A3P8KZA3_TSUPA</name>
<proteinExistence type="predicted"/>
<organism evidence="1 2">
    <name type="scientific">Tsukamurella paurometabola</name>
    <name type="common">Corynebacterium paurometabolum</name>
    <dbReference type="NCBI Taxonomy" id="2061"/>
    <lineage>
        <taxon>Bacteria</taxon>
        <taxon>Bacillati</taxon>
        <taxon>Actinomycetota</taxon>
        <taxon>Actinomycetes</taxon>
        <taxon>Mycobacteriales</taxon>
        <taxon>Tsukamurellaceae</taxon>
        <taxon>Tsukamurella</taxon>
    </lineage>
</organism>
<accession>A0A3P8KZA3</accession>
<dbReference type="Proteomes" id="UP000271626">
    <property type="component" value="Chromosome"/>
</dbReference>
<dbReference type="AlphaFoldDB" id="A0A3P8KZA3"/>
<gene>
    <name evidence="1" type="ORF">NCTC10741_00130</name>
</gene>
<evidence type="ECO:0000313" key="1">
    <source>
        <dbReference type="EMBL" id="VDR37035.1"/>
    </source>
</evidence>
<dbReference type="EMBL" id="LR131273">
    <property type="protein sequence ID" value="VDR37035.1"/>
    <property type="molecule type" value="Genomic_DNA"/>
</dbReference>